<dbReference type="EMBL" id="BJWL01000022">
    <property type="protein sequence ID" value="GFZ11291.1"/>
    <property type="molecule type" value="Genomic_DNA"/>
</dbReference>
<protein>
    <submittedName>
        <fullName evidence="1">Uncharacterized protein</fullName>
    </submittedName>
</protein>
<proteinExistence type="predicted"/>
<accession>A0A7J0GKM5</accession>
<reference evidence="1 2" key="1">
    <citation type="submission" date="2019-07" db="EMBL/GenBank/DDBJ databases">
        <title>De Novo Assembly of kiwifruit Actinidia rufa.</title>
        <authorList>
            <person name="Sugita-Konishi S."/>
            <person name="Sato K."/>
            <person name="Mori E."/>
            <person name="Abe Y."/>
            <person name="Kisaki G."/>
            <person name="Hamano K."/>
            <person name="Suezawa K."/>
            <person name="Otani M."/>
            <person name="Fukuda T."/>
            <person name="Manabe T."/>
            <person name="Gomi K."/>
            <person name="Tabuchi M."/>
            <person name="Akimitsu K."/>
            <person name="Kataoka I."/>
        </authorList>
    </citation>
    <scope>NUCLEOTIDE SEQUENCE [LARGE SCALE GENOMIC DNA]</scope>
    <source>
        <strain evidence="2">cv. Fuchu</strain>
    </source>
</reference>
<dbReference type="Proteomes" id="UP000585474">
    <property type="component" value="Unassembled WGS sequence"/>
</dbReference>
<evidence type="ECO:0000313" key="2">
    <source>
        <dbReference type="Proteomes" id="UP000585474"/>
    </source>
</evidence>
<sequence>MESRARRSRRNLQVAKHGRRARIYWRRIKKMPHGGGTKNVGVQEEMESHIDLIHEGPSETVLLAHKRGDSVRRSDYSRKVGELNMDHGSSNIEVFKGAMNPKAVKKEMRDGGWFWSFNKVEKRGGEKSLML</sequence>
<comment type="caution">
    <text evidence="1">The sequence shown here is derived from an EMBL/GenBank/DDBJ whole genome shotgun (WGS) entry which is preliminary data.</text>
</comment>
<name>A0A7J0GKM5_9ERIC</name>
<evidence type="ECO:0000313" key="1">
    <source>
        <dbReference type="EMBL" id="GFZ11291.1"/>
    </source>
</evidence>
<organism evidence="1 2">
    <name type="scientific">Actinidia rufa</name>
    <dbReference type="NCBI Taxonomy" id="165716"/>
    <lineage>
        <taxon>Eukaryota</taxon>
        <taxon>Viridiplantae</taxon>
        <taxon>Streptophyta</taxon>
        <taxon>Embryophyta</taxon>
        <taxon>Tracheophyta</taxon>
        <taxon>Spermatophyta</taxon>
        <taxon>Magnoliopsida</taxon>
        <taxon>eudicotyledons</taxon>
        <taxon>Gunneridae</taxon>
        <taxon>Pentapetalae</taxon>
        <taxon>asterids</taxon>
        <taxon>Ericales</taxon>
        <taxon>Actinidiaceae</taxon>
        <taxon>Actinidia</taxon>
    </lineage>
</organism>
<keyword evidence="2" id="KW-1185">Reference proteome</keyword>
<dbReference type="AlphaFoldDB" id="A0A7J0GKM5"/>
<gene>
    <name evidence="1" type="ORF">Acr_22g0006890</name>
</gene>